<accession>A0A059JJ19</accession>
<dbReference type="STRING" id="1215338.A0A059JJ19"/>
<organism evidence="5 6">
    <name type="scientific">Trichophyton interdigitale (strain MR816)</name>
    <dbReference type="NCBI Taxonomy" id="1215338"/>
    <lineage>
        <taxon>Eukaryota</taxon>
        <taxon>Fungi</taxon>
        <taxon>Dikarya</taxon>
        <taxon>Ascomycota</taxon>
        <taxon>Pezizomycotina</taxon>
        <taxon>Eurotiomycetes</taxon>
        <taxon>Eurotiomycetidae</taxon>
        <taxon>Onygenales</taxon>
        <taxon>Arthrodermataceae</taxon>
        <taxon>Trichophyton</taxon>
    </lineage>
</organism>
<evidence type="ECO:0000313" key="6">
    <source>
        <dbReference type="Proteomes" id="UP000024533"/>
    </source>
</evidence>
<reference evidence="5 6" key="1">
    <citation type="submission" date="2014-02" db="EMBL/GenBank/DDBJ databases">
        <title>The Genome Sequence of Trichophyton interdigitale MR816.</title>
        <authorList>
            <consortium name="The Broad Institute Genomics Platform"/>
            <person name="Cuomo C.A."/>
            <person name="White T.C."/>
            <person name="Graser Y."/>
            <person name="Martinez-Rossi N."/>
            <person name="Heitman J."/>
            <person name="Young S.K."/>
            <person name="Zeng Q."/>
            <person name="Gargeya S."/>
            <person name="Abouelleil A."/>
            <person name="Alvarado L."/>
            <person name="Chapman S.B."/>
            <person name="Gainer-Dewar J."/>
            <person name="Goldberg J."/>
            <person name="Griggs A."/>
            <person name="Gujja S."/>
            <person name="Hansen M."/>
            <person name="Howarth C."/>
            <person name="Imamovic A."/>
            <person name="Larimer J."/>
            <person name="Martinez D."/>
            <person name="Murphy C."/>
            <person name="Pearson M.D."/>
            <person name="Persinoti G."/>
            <person name="Poon T."/>
            <person name="Priest M."/>
            <person name="Roberts A.D."/>
            <person name="Saif S."/>
            <person name="Shea T.D."/>
            <person name="Sykes S.N."/>
            <person name="Wortman J."/>
            <person name="Nusbaum C."/>
            <person name="Birren B."/>
        </authorList>
    </citation>
    <scope>NUCLEOTIDE SEQUENCE [LARGE SCALE GENOMIC DNA]</scope>
    <source>
        <strain evidence="5 6">MR816</strain>
    </source>
</reference>
<keyword evidence="1" id="KW-0325">Glycoprotein</keyword>
<evidence type="ECO:0000256" key="2">
    <source>
        <dbReference type="SAM" id="MobiDB-lite"/>
    </source>
</evidence>
<dbReference type="AlphaFoldDB" id="A0A059JJ19"/>
<dbReference type="OrthoDB" id="4188718at2759"/>
<feature type="region of interest" description="Disordered" evidence="2">
    <location>
        <begin position="130"/>
        <end position="210"/>
    </location>
</feature>
<comment type="caution">
    <text evidence="5">The sequence shown here is derived from an EMBL/GenBank/DDBJ whole genome shotgun (WGS) entry which is preliminary data.</text>
</comment>
<keyword evidence="3" id="KW-0472">Membrane</keyword>
<dbReference type="OMA" id="LPFCWRN"/>
<dbReference type="InterPro" id="IPR016201">
    <property type="entry name" value="PSI"/>
</dbReference>
<name>A0A059JJ19_TRIIM</name>
<evidence type="ECO:0000256" key="3">
    <source>
        <dbReference type="SAM" id="Phobius"/>
    </source>
</evidence>
<evidence type="ECO:0000256" key="1">
    <source>
        <dbReference type="ARBA" id="ARBA00023180"/>
    </source>
</evidence>
<feature type="compositionally biased region" description="Acidic residues" evidence="2">
    <location>
        <begin position="130"/>
        <end position="139"/>
    </location>
</feature>
<dbReference type="Proteomes" id="UP000024533">
    <property type="component" value="Unassembled WGS sequence"/>
</dbReference>
<keyword evidence="3" id="KW-0812">Transmembrane</keyword>
<sequence>METEMTAANGIAVAVEQFYEERKQGDLLPFCWRNQDCGSCLRAADFCSWCAFSSTCVPNTSPFPLLAPLTNNSICPLGTKERWEIRTRPFGCAVSSATFLTCIVSVIGTLLLVVVAYLAYQMWMAKKDDEEQQQQEGGDEQPGGNSYGAGGGYGGTQFGEEGGGDGIGGALPGLIGGISSWMGQGQEHRAPETIPEEDEEQEHNERSPLL</sequence>
<keyword evidence="3" id="KW-1133">Transmembrane helix</keyword>
<feature type="domain" description="PSI" evidence="4">
    <location>
        <begin position="30"/>
        <end position="76"/>
    </location>
</feature>
<evidence type="ECO:0000313" key="5">
    <source>
        <dbReference type="EMBL" id="KDB27648.1"/>
    </source>
</evidence>
<evidence type="ECO:0000259" key="4">
    <source>
        <dbReference type="SMART" id="SM00423"/>
    </source>
</evidence>
<proteinExistence type="predicted"/>
<keyword evidence="6" id="KW-1185">Reference proteome</keyword>
<feature type="transmembrane region" description="Helical" evidence="3">
    <location>
        <begin position="97"/>
        <end position="120"/>
    </location>
</feature>
<gene>
    <name evidence="5" type="ORF">H109_00563</name>
</gene>
<dbReference type="EMBL" id="AOKY01000044">
    <property type="protein sequence ID" value="KDB27648.1"/>
    <property type="molecule type" value="Genomic_DNA"/>
</dbReference>
<feature type="compositionally biased region" description="Gly residues" evidence="2">
    <location>
        <begin position="145"/>
        <end position="176"/>
    </location>
</feature>
<dbReference type="SMART" id="SM00423">
    <property type="entry name" value="PSI"/>
    <property type="match status" value="1"/>
</dbReference>
<protein>
    <recommendedName>
        <fullName evidence="4">PSI domain-containing protein</fullName>
    </recommendedName>
</protein>
<dbReference type="HOGENOM" id="CLU_113404_0_0_1"/>